<evidence type="ECO:0000256" key="4">
    <source>
        <dbReference type="ARBA" id="ARBA00023136"/>
    </source>
</evidence>
<dbReference type="InterPro" id="IPR011701">
    <property type="entry name" value="MFS"/>
</dbReference>
<evidence type="ECO:0000313" key="7">
    <source>
        <dbReference type="EMBL" id="KAA8901660.1"/>
    </source>
</evidence>
<evidence type="ECO:0000256" key="2">
    <source>
        <dbReference type="ARBA" id="ARBA00022692"/>
    </source>
</evidence>
<proteinExistence type="predicted"/>
<dbReference type="GO" id="GO:0005886">
    <property type="term" value="C:plasma membrane"/>
    <property type="evidence" value="ECO:0007669"/>
    <property type="project" value="TreeGrafter"/>
</dbReference>
<dbReference type="AlphaFoldDB" id="A0A642UME8"/>
<dbReference type="Proteomes" id="UP000761534">
    <property type="component" value="Unassembled WGS sequence"/>
</dbReference>
<dbReference type="GO" id="GO:0022857">
    <property type="term" value="F:transmembrane transporter activity"/>
    <property type="evidence" value="ECO:0007669"/>
    <property type="project" value="InterPro"/>
</dbReference>
<comment type="subcellular location">
    <subcellularLocation>
        <location evidence="1">Membrane</location>
        <topology evidence="1">Multi-pass membrane protein</topology>
    </subcellularLocation>
</comment>
<keyword evidence="3 5" id="KW-1133">Transmembrane helix</keyword>
<dbReference type="InterPro" id="IPR020846">
    <property type="entry name" value="MFS_dom"/>
</dbReference>
<keyword evidence="8" id="KW-1185">Reference proteome</keyword>
<dbReference type="Pfam" id="PF07690">
    <property type="entry name" value="MFS_1"/>
    <property type="match status" value="1"/>
</dbReference>
<feature type="transmembrane region" description="Helical" evidence="5">
    <location>
        <begin position="308"/>
        <end position="331"/>
    </location>
</feature>
<feature type="domain" description="Major facilitator superfamily (MFS) profile" evidence="6">
    <location>
        <begin position="62"/>
        <end position="519"/>
    </location>
</feature>
<dbReference type="OrthoDB" id="5215911at2759"/>
<dbReference type="PROSITE" id="PS50850">
    <property type="entry name" value="MFS"/>
    <property type="match status" value="1"/>
</dbReference>
<feature type="transmembrane region" description="Helical" evidence="5">
    <location>
        <begin position="351"/>
        <end position="376"/>
    </location>
</feature>
<evidence type="ECO:0000256" key="1">
    <source>
        <dbReference type="ARBA" id="ARBA00004141"/>
    </source>
</evidence>
<feature type="transmembrane region" description="Helical" evidence="5">
    <location>
        <begin position="216"/>
        <end position="236"/>
    </location>
</feature>
<evidence type="ECO:0000256" key="3">
    <source>
        <dbReference type="ARBA" id="ARBA00022989"/>
    </source>
</evidence>
<sequence>MVRDEEHATSAEIDWDPVPGTELMKDVGNIHLVQSGKQVLIPQPEDNPNDPLNWSWKWKFAIMAGQTIYGFINQFGPLSVAPQVPYYAEEWNRSNNDVLQFTGVFILVLGFASFIWIPMSTKFGRRLVLVSSSLLGFAVCLWRALAKSYSSMLGASAVHGIASGASQALPPALVTDVMFLHERGLYMGLYSWSVFGAMMVGPIVSGAMTEKYGWRSFWWLNVGLYGFLTIGTLLFMPETKWSRIENPIVEASKGDEEKEKVETSAIEVNAEDNYLGSGSPSKKQFNIFHYYVSETTNIWRPIWVPVKLATFPLVFWSGMVYSWSSCIFLITNLTQSEVFHAEPYNWSSSNVGYANFATFVGASIGLFTAGPFSDWWSKRCTIRNNGIREPEMRLPSMLPYIALSIIGVVVISVGYQRHWPWEAIVIVGYGMVGIQSTSIISIIGTYAVDCYKPVSGDIFVLASVIKDLWAYGVSKFLLPWIEEVGFITPIMAIYGIFLFLLALAVPVYFTGKFFRRLTKDSFVHYL</sequence>
<comment type="caution">
    <text evidence="7">The sequence shown here is derived from an EMBL/GenBank/DDBJ whole genome shotgun (WGS) entry which is preliminary data.</text>
</comment>
<feature type="transmembrane region" description="Helical" evidence="5">
    <location>
        <begin position="185"/>
        <end position="204"/>
    </location>
</feature>
<evidence type="ECO:0000259" key="6">
    <source>
        <dbReference type="PROSITE" id="PS50850"/>
    </source>
</evidence>
<evidence type="ECO:0000256" key="5">
    <source>
        <dbReference type="SAM" id="Phobius"/>
    </source>
</evidence>
<dbReference type="EMBL" id="SWFS01000482">
    <property type="protein sequence ID" value="KAA8901660.1"/>
    <property type="molecule type" value="Genomic_DNA"/>
</dbReference>
<feature type="transmembrane region" description="Helical" evidence="5">
    <location>
        <begin position="421"/>
        <end position="446"/>
    </location>
</feature>
<protein>
    <recommendedName>
        <fullName evidence="6">Major facilitator superfamily (MFS) profile domain-containing protein</fullName>
    </recommendedName>
</protein>
<keyword evidence="4 5" id="KW-0472">Membrane</keyword>
<name>A0A642UME8_9ASCO</name>
<evidence type="ECO:0000313" key="8">
    <source>
        <dbReference type="Proteomes" id="UP000761534"/>
    </source>
</evidence>
<feature type="transmembrane region" description="Helical" evidence="5">
    <location>
        <begin position="98"/>
        <end position="117"/>
    </location>
</feature>
<dbReference type="InterPro" id="IPR036259">
    <property type="entry name" value="MFS_trans_sf"/>
</dbReference>
<gene>
    <name evidence="7" type="ORF">TRICI_006025</name>
</gene>
<dbReference type="PANTHER" id="PTHR23502:SF149">
    <property type="entry name" value="TRANSPORTER, PUTATIVE-RELATED"/>
    <property type="match status" value="1"/>
</dbReference>
<dbReference type="VEuPathDB" id="FungiDB:TRICI_006025"/>
<dbReference type="SUPFAM" id="SSF103473">
    <property type="entry name" value="MFS general substrate transporter"/>
    <property type="match status" value="1"/>
</dbReference>
<reference evidence="7" key="1">
    <citation type="journal article" date="2019" name="G3 (Bethesda)">
        <title>Genome Assemblies of Two Rare Opportunistic Yeast Pathogens: Diutina rugosa (syn. Candida rugosa) and Trichomonascus ciferrii (syn. Candida ciferrii).</title>
        <authorList>
            <person name="Mixao V."/>
            <person name="Saus E."/>
            <person name="Hansen A.P."/>
            <person name="Lass-Florl C."/>
            <person name="Gabaldon T."/>
        </authorList>
    </citation>
    <scope>NUCLEOTIDE SEQUENCE</scope>
    <source>
        <strain evidence="7">CBS 4856</strain>
    </source>
</reference>
<accession>A0A642UME8</accession>
<feature type="transmembrane region" description="Helical" evidence="5">
    <location>
        <begin position="397"/>
        <end position="415"/>
    </location>
</feature>
<feature type="transmembrane region" description="Helical" evidence="5">
    <location>
        <begin position="484"/>
        <end position="509"/>
    </location>
</feature>
<organism evidence="7 8">
    <name type="scientific">Trichomonascus ciferrii</name>
    <dbReference type="NCBI Taxonomy" id="44093"/>
    <lineage>
        <taxon>Eukaryota</taxon>
        <taxon>Fungi</taxon>
        <taxon>Dikarya</taxon>
        <taxon>Ascomycota</taxon>
        <taxon>Saccharomycotina</taxon>
        <taxon>Dipodascomycetes</taxon>
        <taxon>Dipodascales</taxon>
        <taxon>Trichomonascaceae</taxon>
        <taxon>Trichomonascus</taxon>
        <taxon>Trichomonascus ciferrii complex</taxon>
    </lineage>
</organism>
<feature type="transmembrane region" description="Helical" evidence="5">
    <location>
        <begin position="123"/>
        <end position="145"/>
    </location>
</feature>
<keyword evidence="2 5" id="KW-0812">Transmembrane</keyword>
<dbReference type="PANTHER" id="PTHR23502">
    <property type="entry name" value="MAJOR FACILITATOR SUPERFAMILY"/>
    <property type="match status" value="1"/>
</dbReference>
<dbReference type="Gene3D" id="1.20.1250.20">
    <property type="entry name" value="MFS general substrate transporter like domains"/>
    <property type="match status" value="1"/>
</dbReference>